<evidence type="ECO:0000313" key="2">
    <source>
        <dbReference type="Proteomes" id="UP000184671"/>
    </source>
</evidence>
<sequence length="179" mass="20755">MGFLDKLAKTLDLWLADEEAEDVNYQKGTDFEKYVAGLFTRRSDYFAISDWTRDNHDKSKGIYVESNTNPDLVIRYKPTNEKFAVECKYRSGFYRSQKINGPVVKWAAPDQIRRYNAYSRSNRIPVFVVIGVGGSPKKPATMFCIPLGDAKYPEIFPSVFEKYERDPGKTFFWRDGMLK</sequence>
<reference evidence="1 2" key="1">
    <citation type="submission" date="2016-08" db="EMBL/GenBank/DDBJ databases">
        <authorList>
            <person name="Seilhamer J.J."/>
        </authorList>
    </citation>
    <scope>NUCLEOTIDE SEQUENCE [LARGE SCALE GENOMIC DNA]</scope>
    <source>
        <strain evidence="1">L21-II-0</strain>
    </source>
</reference>
<protein>
    <submittedName>
        <fullName evidence="1">Uncharacterized protein</fullName>
    </submittedName>
</protein>
<dbReference type="Proteomes" id="UP000184671">
    <property type="component" value="Unassembled WGS sequence"/>
</dbReference>
<dbReference type="RefSeq" id="WP_074369584.1">
    <property type="nucleotide sequence ID" value="NZ_FMID01000028.1"/>
</dbReference>
<proteinExistence type="predicted"/>
<organism evidence="1 2">
    <name type="scientific">Methanoculleus chikugoensis</name>
    <dbReference type="NCBI Taxonomy" id="118126"/>
    <lineage>
        <taxon>Archaea</taxon>
        <taxon>Methanobacteriati</taxon>
        <taxon>Methanobacteriota</taxon>
        <taxon>Stenosarchaea group</taxon>
        <taxon>Methanomicrobia</taxon>
        <taxon>Methanomicrobiales</taxon>
        <taxon>Methanomicrobiaceae</taxon>
        <taxon>Methanoculleus</taxon>
    </lineage>
</organism>
<dbReference type="STRING" id="118126.L21_1208"/>
<evidence type="ECO:0000313" key="1">
    <source>
        <dbReference type="EMBL" id="SCL75312.1"/>
    </source>
</evidence>
<dbReference type="OrthoDB" id="105769at2157"/>
<name>A0A1M4MKE3_9EURY</name>
<dbReference type="EMBL" id="FMID01000028">
    <property type="protein sequence ID" value="SCL75312.1"/>
    <property type="molecule type" value="Genomic_DNA"/>
</dbReference>
<gene>
    <name evidence="1" type="ORF">L21_1208</name>
</gene>
<accession>A0A1M4MKE3</accession>
<dbReference type="AlphaFoldDB" id="A0A1M4MKE3"/>